<dbReference type="GO" id="GO:0043709">
    <property type="term" value="P:cell adhesion involved in single-species biofilm formation"/>
    <property type="evidence" value="ECO:0007669"/>
    <property type="project" value="TreeGrafter"/>
</dbReference>
<dbReference type="SUPFAM" id="SSF55073">
    <property type="entry name" value="Nucleotide cyclase"/>
    <property type="match status" value="1"/>
</dbReference>
<dbReference type="PANTHER" id="PTHR45138">
    <property type="entry name" value="REGULATORY COMPONENTS OF SENSORY TRANSDUCTION SYSTEM"/>
    <property type="match status" value="1"/>
</dbReference>
<name>A0A1F4XKZ0_9BACT</name>
<reference evidence="2 3" key="1">
    <citation type="journal article" date="2016" name="Nat. Commun.">
        <title>Thousands of microbial genomes shed light on interconnected biogeochemical processes in an aquifer system.</title>
        <authorList>
            <person name="Anantharaman K."/>
            <person name="Brown C.T."/>
            <person name="Hug L.A."/>
            <person name="Sharon I."/>
            <person name="Castelle C.J."/>
            <person name="Probst A.J."/>
            <person name="Thomas B.C."/>
            <person name="Singh A."/>
            <person name="Wilkins M.J."/>
            <person name="Karaoz U."/>
            <person name="Brodie E.L."/>
            <person name="Williams K.H."/>
            <person name="Hubbard S.S."/>
            <person name="Banfield J.F."/>
        </authorList>
    </citation>
    <scope>NUCLEOTIDE SEQUENCE [LARGE SCALE GENOMIC DNA]</scope>
</reference>
<dbReference type="InterPro" id="IPR029787">
    <property type="entry name" value="Nucleotide_cyclase"/>
</dbReference>
<dbReference type="InterPro" id="IPR050469">
    <property type="entry name" value="Diguanylate_Cyclase"/>
</dbReference>
<dbReference type="InterPro" id="IPR043128">
    <property type="entry name" value="Rev_trsase/Diguanyl_cyclase"/>
</dbReference>
<protein>
    <recommendedName>
        <fullName evidence="1">GGDEF domain-containing protein</fullName>
    </recommendedName>
</protein>
<sequence>MSDKAIEALVEGALRDFHSDPEILSGYDTVTVDAVNQHAEEKRIVSFTRVLIELVAKNRIKDAVRMMASELFRSALVREENRILRDRLIRITNSVSSLEKQLSQAMKDELTGLPSRRIFNAKLLSELARLQRYEGEVALLFCDIDHFKRINDTYGHEAGDIVLKEVAAVMGKVIPRPTDHLCRFGGEELVACLVNCNLANAQKKAEELRLAVEKIDVPFGKITISIGCSHVDVSRLHQMREFPEWSYWFKKCMTGFPKDPNLIPDMTAAKLLFAEADGLLYRAKKKGRNRVEVTMNPEDLASLRQESLRKIANGDGNGNSSVK</sequence>
<dbReference type="AlphaFoldDB" id="A0A1F4XKZ0"/>
<dbReference type="STRING" id="1817814.A2V81_01955"/>
<dbReference type="GO" id="GO:1902201">
    <property type="term" value="P:negative regulation of bacterial-type flagellum-dependent cell motility"/>
    <property type="evidence" value="ECO:0007669"/>
    <property type="project" value="TreeGrafter"/>
</dbReference>
<dbReference type="CDD" id="cd01949">
    <property type="entry name" value="GGDEF"/>
    <property type="match status" value="1"/>
</dbReference>
<dbReference type="GO" id="GO:0005886">
    <property type="term" value="C:plasma membrane"/>
    <property type="evidence" value="ECO:0007669"/>
    <property type="project" value="TreeGrafter"/>
</dbReference>
<dbReference type="EMBL" id="MEWR01000008">
    <property type="protein sequence ID" value="OGC82278.1"/>
    <property type="molecule type" value="Genomic_DNA"/>
</dbReference>
<dbReference type="GO" id="GO:0052621">
    <property type="term" value="F:diguanylate cyclase activity"/>
    <property type="evidence" value="ECO:0007669"/>
    <property type="project" value="TreeGrafter"/>
</dbReference>
<dbReference type="InterPro" id="IPR000160">
    <property type="entry name" value="GGDEF_dom"/>
</dbReference>
<organism evidence="2 3">
    <name type="scientific">Candidatus Abawacabacteria bacterium RBG_16_42_10</name>
    <dbReference type="NCBI Taxonomy" id="1817814"/>
    <lineage>
        <taxon>Bacteria</taxon>
        <taxon>Candidatus Abawacaibacteriota</taxon>
    </lineage>
</organism>
<feature type="domain" description="GGDEF" evidence="1">
    <location>
        <begin position="135"/>
        <end position="296"/>
    </location>
</feature>
<accession>A0A1F4XKZ0</accession>
<evidence type="ECO:0000259" key="1">
    <source>
        <dbReference type="PROSITE" id="PS50887"/>
    </source>
</evidence>
<dbReference type="Gene3D" id="3.30.70.270">
    <property type="match status" value="1"/>
</dbReference>
<evidence type="ECO:0000313" key="3">
    <source>
        <dbReference type="Proteomes" id="UP000177614"/>
    </source>
</evidence>
<dbReference type="PROSITE" id="PS50887">
    <property type="entry name" value="GGDEF"/>
    <property type="match status" value="1"/>
</dbReference>
<dbReference type="SMART" id="SM00267">
    <property type="entry name" value="GGDEF"/>
    <property type="match status" value="1"/>
</dbReference>
<dbReference type="NCBIfam" id="TIGR00254">
    <property type="entry name" value="GGDEF"/>
    <property type="match status" value="1"/>
</dbReference>
<dbReference type="Pfam" id="PF00990">
    <property type="entry name" value="GGDEF"/>
    <property type="match status" value="1"/>
</dbReference>
<proteinExistence type="predicted"/>
<evidence type="ECO:0000313" key="2">
    <source>
        <dbReference type="EMBL" id="OGC82278.1"/>
    </source>
</evidence>
<gene>
    <name evidence="2" type="ORF">A2V81_01955</name>
</gene>
<comment type="caution">
    <text evidence="2">The sequence shown here is derived from an EMBL/GenBank/DDBJ whole genome shotgun (WGS) entry which is preliminary data.</text>
</comment>
<dbReference type="PANTHER" id="PTHR45138:SF9">
    <property type="entry name" value="DIGUANYLATE CYCLASE DGCM-RELATED"/>
    <property type="match status" value="1"/>
</dbReference>
<dbReference type="Proteomes" id="UP000177614">
    <property type="component" value="Unassembled WGS sequence"/>
</dbReference>